<dbReference type="Proteomes" id="UP000464378">
    <property type="component" value="Chromosome"/>
</dbReference>
<dbReference type="AlphaFoldDB" id="A0A6C2YKZ1"/>
<keyword evidence="2" id="KW-1185">Reference proteome</keyword>
<sequence length="169" mass="18884">MRHQPRDHLIRLLASLNGREVFCVYCGVSTGSVLDIHFTPVKQRPESLGNSQFSRRHREYMGTFSVFVECTWRIQGHGTILVGSGDATADGEEVFRTVRTLETRLVTQVILPAIDQILDFALCFDNGLQLLVFCDTGRNSHENFTVFAEDSWISVVNGCAIDSTSSSLQ</sequence>
<accession>A0A6C2YKZ1</accession>
<evidence type="ECO:0000313" key="2">
    <source>
        <dbReference type="Proteomes" id="UP000464378"/>
    </source>
</evidence>
<name>A0A6C2YKZ1_9BACT</name>
<dbReference type="RefSeq" id="WP_162657306.1">
    <property type="nucleotide sequence ID" value="NZ_LR593887.1"/>
</dbReference>
<gene>
    <name evidence="1" type="ORF">GMBLW1_18640</name>
</gene>
<evidence type="ECO:0000313" key="1">
    <source>
        <dbReference type="EMBL" id="VIP02096.1"/>
    </source>
</evidence>
<dbReference type="EMBL" id="LR593887">
    <property type="protein sequence ID" value="VTS00374.1"/>
    <property type="molecule type" value="Genomic_DNA"/>
</dbReference>
<organism evidence="1">
    <name type="scientific">Tuwongella immobilis</name>
    <dbReference type="NCBI Taxonomy" id="692036"/>
    <lineage>
        <taxon>Bacteria</taxon>
        <taxon>Pseudomonadati</taxon>
        <taxon>Planctomycetota</taxon>
        <taxon>Planctomycetia</taxon>
        <taxon>Gemmatales</taxon>
        <taxon>Gemmataceae</taxon>
        <taxon>Tuwongella</taxon>
    </lineage>
</organism>
<protein>
    <submittedName>
        <fullName evidence="1">Uncharacterized protein</fullName>
    </submittedName>
</protein>
<dbReference type="KEGG" id="tim:GMBLW1_18640"/>
<proteinExistence type="predicted"/>
<dbReference type="InParanoid" id="A0A6C2YKZ1"/>
<reference evidence="1" key="1">
    <citation type="submission" date="2019-04" db="EMBL/GenBank/DDBJ databases">
        <authorList>
            <consortium name="Science for Life Laboratories"/>
        </authorList>
    </citation>
    <scope>NUCLEOTIDE SEQUENCE</scope>
    <source>
        <strain evidence="1">MBLW1</strain>
    </source>
</reference>
<dbReference type="EMBL" id="LR586016">
    <property type="protein sequence ID" value="VIP02096.1"/>
    <property type="molecule type" value="Genomic_DNA"/>
</dbReference>